<dbReference type="EMBL" id="UOGD01000356">
    <property type="protein sequence ID" value="VAX26794.1"/>
    <property type="molecule type" value="Genomic_DNA"/>
</dbReference>
<dbReference type="Gene3D" id="3.30.565.10">
    <property type="entry name" value="Histidine kinase-like ATPase, C-terminal domain"/>
    <property type="match status" value="1"/>
</dbReference>
<feature type="transmembrane region" description="Helical" evidence="7">
    <location>
        <begin position="174"/>
        <end position="196"/>
    </location>
</feature>
<evidence type="ECO:0000256" key="2">
    <source>
        <dbReference type="ARBA" id="ARBA00022679"/>
    </source>
</evidence>
<dbReference type="PROSITE" id="PS50109">
    <property type="entry name" value="HIS_KIN"/>
    <property type="match status" value="1"/>
</dbReference>
<feature type="domain" description="Histidine kinase" evidence="8">
    <location>
        <begin position="286"/>
        <end position="500"/>
    </location>
</feature>
<organism evidence="9">
    <name type="scientific">hydrothermal vent metagenome</name>
    <dbReference type="NCBI Taxonomy" id="652676"/>
    <lineage>
        <taxon>unclassified sequences</taxon>
        <taxon>metagenomes</taxon>
        <taxon>ecological metagenomes</taxon>
    </lineage>
</organism>
<evidence type="ECO:0000259" key="8">
    <source>
        <dbReference type="PROSITE" id="PS50109"/>
    </source>
</evidence>
<keyword evidence="3" id="KW-0547">Nucleotide-binding</keyword>
<keyword evidence="7" id="KW-0812">Transmembrane</keyword>
<evidence type="ECO:0000313" key="9">
    <source>
        <dbReference type="EMBL" id="VAX26794.1"/>
    </source>
</evidence>
<dbReference type="AlphaFoldDB" id="A0A3B1CSB7"/>
<keyword evidence="2" id="KW-0808">Transferase</keyword>
<dbReference type="CDD" id="cd00082">
    <property type="entry name" value="HisKA"/>
    <property type="match status" value="1"/>
</dbReference>
<dbReference type="GO" id="GO:0000155">
    <property type="term" value="F:phosphorelay sensor kinase activity"/>
    <property type="evidence" value="ECO:0007669"/>
    <property type="project" value="InterPro"/>
</dbReference>
<gene>
    <name evidence="9" type="ORF">MNBD_IGNAVI01-4</name>
</gene>
<dbReference type="InterPro" id="IPR036097">
    <property type="entry name" value="HisK_dim/P_sf"/>
</dbReference>
<keyword evidence="6" id="KW-0902">Two-component regulatory system</keyword>
<dbReference type="InterPro" id="IPR003594">
    <property type="entry name" value="HATPase_dom"/>
</dbReference>
<dbReference type="InterPro" id="IPR005467">
    <property type="entry name" value="His_kinase_dom"/>
</dbReference>
<protein>
    <recommendedName>
        <fullName evidence="8">Histidine kinase domain-containing protein</fullName>
    </recommendedName>
</protein>
<dbReference type="CDD" id="cd06225">
    <property type="entry name" value="HAMP"/>
    <property type="match status" value="1"/>
</dbReference>
<evidence type="ECO:0000256" key="6">
    <source>
        <dbReference type="ARBA" id="ARBA00023012"/>
    </source>
</evidence>
<dbReference type="SMART" id="SM00388">
    <property type="entry name" value="HisKA"/>
    <property type="match status" value="1"/>
</dbReference>
<dbReference type="Pfam" id="PF02518">
    <property type="entry name" value="HATPase_c"/>
    <property type="match status" value="1"/>
</dbReference>
<dbReference type="PANTHER" id="PTHR43065:SF46">
    <property type="entry name" value="C4-DICARBOXYLATE TRANSPORT SENSOR PROTEIN DCTB"/>
    <property type="match status" value="1"/>
</dbReference>
<evidence type="ECO:0000256" key="1">
    <source>
        <dbReference type="ARBA" id="ARBA00022553"/>
    </source>
</evidence>
<dbReference type="Gene3D" id="1.10.287.130">
    <property type="match status" value="1"/>
</dbReference>
<evidence type="ECO:0000256" key="7">
    <source>
        <dbReference type="SAM" id="Phobius"/>
    </source>
</evidence>
<evidence type="ECO:0000256" key="3">
    <source>
        <dbReference type="ARBA" id="ARBA00022741"/>
    </source>
</evidence>
<dbReference type="PRINTS" id="PR00344">
    <property type="entry name" value="BCTRLSENSOR"/>
</dbReference>
<feature type="transmembrane region" description="Helical" evidence="7">
    <location>
        <begin position="12"/>
        <end position="34"/>
    </location>
</feature>
<dbReference type="PANTHER" id="PTHR43065">
    <property type="entry name" value="SENSOR HISTIDINE KINASE"/>
    <property type="match status" value="1"/>
</dbReference>
<reference evidence="9" key="1">
    <citation type="submission" date="2018-06" db="EMBL/GenBank/DDBJ databases">
        <authorList>
            <person name="Zhirakovskaya E."/>
        </authorList>
    </citation>
    <scope>NUCLEOTIDE SEQUENCE</scope>
</reference>
<dbReference type="Gene3D" id="6.10.340.10">
    <property type="match status" value="1"/>
</dbReference>
<dbReference type="InterPro" id="IPR004358">
    <property type="entry name" value="Sig_transdc_His_kin-like_C"/>
</dbReference>
<proteinExistence type="predicted"/>
<dbReference type="Pfam" id="PF00512">
    <property type="entry name" value="HisKA"/>
    <property type="match status" value="1"/>
</dbReference>
<keyword evidence="7" id="KW-0472">Membrane</keyword>
<keyword evidence="7" id="KW-1133">Transmembrane helix</keyword>
<dbReference type="InterPro" id="IPR003661">
    <property type="entry name" value="HisK_dim/P_dom"/>
</dbReference>
<accession>A0A3B1CSB7</accession>
<evidence type="ECO:0000256" key="5">
    <source>
        <dbReference type="ARBA" id="ARBA00022840"/>
    </source>
</evidence>
<keyword evidence="5" id="KW-0067">ATP-binding</keyword>
<keyword evidence="1" id="KW-0597">Phosphoprotein</keyword>
<dbReference type="SUPFAM" id="SSF47384">
    <property type="entry name" value="Homodimeric domain of signal transducing histidine kinase"/>
    <property type="match status" value="1"/>
</dbReference>
<keyword evidence="4" id="KW-0418">Kinase</keyword>
<dbReference type="InterPro" id="IPR036890">
    <property type="entry name" value="HATPase_C_sf"/>
</dbReference>
<sequence length="502" mass="56809">MNKKQFYLPLFWKFTIAIILIVFVFGGVNAYLIFQNVQKSLEKESEKRAIDIGKNLADQVATPLLFEDYVGVQKILDGAKRLDSTVVYTFITDKNQNLISNSSDFKVSSSLIKVNKLVQHSKSNVVLINLIEKQKYRIIRDIALPVLEGELGTIRIGISEERINKDIINTISRFWMMVGIFLIVGILGAFSFSYFITKPIKKIQSAADSLELNSLSDNGTPKIEIRKKLLGKIPIFFRAKDEIDLLTEKFNDMGFRLTEAYKELKEAETKLIQSEKLATIGTVSAGLAHEINNPISGIKNCLRRMNNDPLNIEQNKKYLTLMDHATVRIETVIKNLLNYTRLEDMKFEKVNIKEQIEYALLLLAYRFELNRIIITKNFPTKKIFVFGSKSYLEQVIVNLLVNSIDAIEENSGKNSKTIAISLEEDKDFLKLTINDSGIGIPEKELGKIFEPFYTTKATGKGTGLGLSIIYNIVNSHNGKIEVESKVGVGTTAYVFFPKFKGI</sequence>
<name>A0A3B1CSB7_9ZZZZ</name>
<dbReference type="GO" id="GO:0005524">
    <property type="term" value="F:ATP binding"/>
    <property type="evidence" value="ECO:0007669"/>
    <property type="project" value="UniProtKB-KW"/>
</dbReference>
<dbReference type="SMART" id="SM00387">
    <property type="entry name" value="HATPase_c"/>
    <property type="match status" value="1"/>
</dbReference>
<evidence type="ECO:0000256" key="4">
    <source>
        <dbReference type="ARBA" id="ARBA00022777"/>
    </source>
</evidence>
<dbReference type="SUPFAM" id="SSF55874">
    <property type="entry name" value="ATPase domain of HSP90 chaperone/DNA topoisomerase II/histidine kinase"/>
    <property type="match status" value="1"/>
</dbReference>